<dbReference type="EMBL" id="BAAADJ010000057">
    <property type="protein sequence ID" value="GAA0339698.1"/>
    <property type="molecule type" value="Genomic_DNA"/>
</dbReference>
<reference evidence="2 3" key="1">
    <citation type="journal article" date="2019" name="Int. J. Syst. Evol. Microbiol.">
        <title>The Global Catalogue of Microorganisms (GCM) 10K type strain sequencing project: providing services to taxonomists for standard genome sequencing and annotation.</title>
        <authorList>
            <consortium name="The Broad Institute Genomics Platform"/>
            <consortium name="The Broad Institute Genome Sequencing Center for Infectious Disease"/>
            <person name="Wu L."/>
            <person name="Ma J."/>
        </authorList>
    </citation>
    <scope>NUCLEOTIDE SEQUENCE [LARGE SCALE GENOMIC DNA]</scope>
    <source>
        <strain evidence="2 3">JCM 9731</strain>
    </source>
</reference>
<proteinExistence type="predicted"/>
<accession>A0ABN0WKC9</accession>
<dbReference type="RefSeq" id="WP_343801240.1">
    <property type="nucleotide sequence ID" value="NZ_BAAADJ010000057.1"/>
</dbReference>
<comment type="caution">
    <text evidence="2">The sequence shown here is derived from an EMBL/GenBank/DDBJ whole genome shotgun (WGS) entry which is preliminary data.</text>
</comment>
<evidence type="ECO:0000313" key="3">
    <source>
        <dbReference type="Proteomes" id="UP001500782"/>
    </source>
</evidence>
<evidence type="ECO:0000313" key="2">
    <source>
        <dbReference type="EMBL" id="GAA0339698.1"/>
    </source>
</evidence>
<protein>
    <submittedName>
        <fullName evidence="2">Uncharacterized protein</fullName>
    </submittedName>
</protein>
<dbReference type="Proteomes" id="UP001500782">
    <property type="component" value="Unassembled WGS sequence"/>
</dbReference>
<sequence length="207" mass="24741">MYTDKKRVISLLIFWAVFFMTAFSAHAIYKEWDMIQMKRGVTAPMWWSMKPGGGYEDDDILRIKVEDKYFEELDVRITDLFYMPNLERIHFGLWFDQFDYEDTGFVFHVQAMDDQGNVYEHNTVSSEGDSWFGEFQRRAIQEIQLDNIEELELYIYPMEWKNGKEVLLKPEKKLVYTKEMEPLPVYMENPNKEEPTGESPEELGNNH</sequence>
<gene>
    <name evidence="2" type="ORF">GCM10008967_32580</name>
</gene>
<keyword evidence="3" id="KW-1185">Reference proteome</keyword>
<evidence type="ECO:0000256" key="1">
    <source>
        <dbReference type="SAM" id="MobiDB-lite"/>
    </source>
</evidence>
<name>A0ABN0WKC9_9BACI</name>
<feature type="region of interest" description="Disordered" evidence="1">
    <location>
        <begin position="185"/>
        <end position="207"/>
    </location>
</feature>
<organism evidence="2 3">
    <name type="scientific">Bacillus carboniphilus</name>
    <dbReference type="NCBI Taxonomy" id="86663"/>
    <lineage>
        <taxon>Bacteria</taxon>
        <taxon>Bacillati</taxon>
        <taxon>Bacillota</taxon>
        <taxon>Bacilli</taxon>
        <taxon>Bacillales</taxon>
        <taxon>Bacillaceae</taxon>
        <taxon>Bacillus</taxon>
    </lineage>
</organism>